<dbReference type="SUPFAM" id="SSF46689">
    <property type="entry name" value="Homeodomain-like"/>
    <property type="match status" value="1"/>
</dbReference>
<evidence type="ECO:0000256" key="1">
    <source>
        <dbReference type="ARBA" id="ARBA00023125"/>
    </source>
</evidence>
<gene>
    <name evidence="3" type="ORF">FM111_02065</name>
</gene>
<sequence length="90" mass="9843">MNKRQQAKAATRAKLIAAARKLWAEPGTYERMGIREISTEAGMSTGAVFANWKSKADLWRDAMGYEPPVDCAEVRAVLQASAATLYPRAA</sequence>
<dbReference type="RefSeq" id="WP_087139090.1">
    <property type="nucleotide sequence ID" value="NZ_FUIE01000015.1"/>
</dbReference>
<accession>A0A1R4F1W5</accession>
<dbReference type="Gene3D" id="1.10.357.10">
    <property type="entry name" value="Tetracycline Repressor, domain 2"/>
    <property type="match status" value="1"/>
</dbReference>
<evidence type="ECO:0000259" key="2">
    <source>
        <dbReference type="Pfam" id="PF00440"/>
    </source>
</evidence>
<dbReference type="InterPro" id="IPR001647">
    <property type="entry name" value="HTH_TetR"/>
</dbReference>
<dbReference type="GO" id="GO:0003677">
    <property type="term" value="F:DNA binding"/>
    <property type="evidence" value="ECO:0007669"/>
    <property type="project" value="UniProtKB-KW"/>
</dbReference>
<dbReference type="Proteomes" id="UP000195766">
    <property type="component" value="Unassembled WGS sequence"/>
</dbReference>
<keyword evidence="1" id="KW-0238">DNA-binding</keyword>
<dbReference type="AlphaFoldDB" id="A0A1R4F1W5"/>
<organism evidence="3 4">
    <name type="scientific">Brevundimonas diminuta 3F5N</name>
    <dbReference type="NCBI Taxonomy" id="1255603"/>
    <lineage>
        <taxon>Bacteria</taxon>
        <taxon>Pseudomonadati</taxon>
        <taxon>Pseudomonadota</taxon>
        <taxon>Alphaproteobacteria</taxon>
        <taxon>Caulobacterales</taxon>
        <taxon>Caulobacteraceae</taxon>
        <taxon>Brevundimonas</taxon>
    </lineage>
</organism>
<name>A0A1R4F1W5_BREDI</name>
<dbReference type="OrthoDB" id="9816431at2"/>
<dbReference type="InterPro" id="IPR009057">
    <property type="entry name" value="Homeodomain-like_sf"/>
</dbReference>
<feature type="domain" description="HTH tetR-type" evidence="2">
    <location>
        <begin position="15"/>
        <end position="58"/>
    </location>
</feature>
<protein>
    <recommendedName>
        <fullName evidence="2">HTH tetR-type domain-containing protein</fullName>
    </recommendedName>
</protein>
<dbReference type="EMBL" id="FUIE01000015">
    <property type="protein sequence ID" value="SJM49822.1"/>
    <property type="molecule type" value="Genomic_DNA"/>
</dbReference>
<reference evidence="3 4" key="1">
    <citation type="submission" date="2017-02" db="EMBL/GenBank/DDBJ databases">
        <authorList>
            <person name="Peterson S.W."/>
        </authorList>
    </citation>
    <scope>NUCLEOTIDE SEQUENCE [LARGE SCALE GENOMIC DNA]</scope>
    <source>
        <strain evidence="3 4">3F5N</strain>
    </source>
</reference>
<evidence type="ECO:0000313" key="4">
    <source>
        <dbReference type="Proteomes" id="UP000195766"/>
    </source>
</evidence>
<evidence type="ECO:0000313" key="3">
    <source>
        <dbReference type="EMBL" id="SJM49822.1"/>
    </source>
</evidence>
<proteinExistence type="predicted"/>
<dbReference type="Pfam" id="PF00440">
    <property type="entry name" value="TetR_N"/>
    <property type="match status" value="1"/>
</dbReference>